<keyword evidence="4" id="KW-1185">Reference proteome</keyword>
<comment type="caution">
    <text evidence="3">The sequence shown here is derived from an EMBL/GenBank/DDBJ whole genome shotgun (WGS) entry which is preliminary data.</text>
</comment>
<keyword evidence="2" id="KW-1133">Transmembrane helix</keyword>
<name>A0A139I639_9PEZI</name>
<keyword evidence="2" id="KW-0812">Transmembrane</keyword>
<feature type="region of interest" description="Disordered" evidence="1">
    <location>
        <begin position="1"/>
        <end position="20"/>
    </location>
</feature>
<feature type="transmembrane region" description="Helical" evidence="2">
    <location>
        <begin position="62"/>
        <end position="82"/>
    </location>
</feature>
<protein>
    <submittedName>
        <fullName evidence="3">Uncharacterized protein</fullName>
    </submittedName>
</protein>
<reference evidence="3 4" key="1">
    <citation type="submission" date="2015-07" db="EMBL/GenBank/DDBJ databases">
        <title>Comparative genomics of the Sigatoka disease complex on banana suggests a link between parallel evolutionary changes in Pseudocercospora fijiensis and Pseudocercospora eumusae and increased virulence on the banana host.</title>
        <authorList>
            <person name="Chang T.-C."/>
            <person name="Salvucci A."/>
            <person name="Crous P.W."/>
            <person name="Stergiopoulos I."/>
        </authorList>
    </citation>
    <scope>NUCLEOTIDE SEQUENCE [LARGE SCALE GENOMIC DNA]</scope>
    <source>
        <strain evidence="3 4">CBS 116634</strain>
    </source>
</reference>
<evidence type="ECO:0000256" key="2">
    <source>
        <dbReference type="SAM" id="Phobius"/>
    </source>
</evidence>
<keyword evidence="2" id="KW-0472">Membrane</keyword>
<organism evidence="3 4">
    <name type="scientific">Pseudocercospora musae</name>
    <dbReference type="NCBI Taxonomy" id="113226"/>
    <lineage>
        <taxon>Eukaryota</taxon>
        <taxon>Fungi</taxon>
        <taxon>Dikarya</taxon>
        <taxon>Ascomycota</taxon>
        <taxon>Pezizomycotina</taxon>
        <taxon>Dothideomycetes</taxon>
        <taxon>Dothideomycetidae</taxon>
        <taxon>Mycosphaerellales</taxon>
        <taxon>Mycosphaerellaceae</taxon>
        <taxon>Pseudocercospora</taxon>
    </lineage>
</organism>
<sequence length="434" mass="49714">MSPTTRSRSQSRGRSRGSAADVLQEVSFTYDPNEDLILSARSRPRSRSAKPKPSRLSKAWRLLAQILSLAVVIFAVLVYWSYHHVPPTHTADPTWVLKAPIGLAHYKEVANASSDAVKKYHLANDMRDIVKNVDETVNSIEAFSKGALSEVLAVDTHDFSVTLYQGEDLQKQAKALQDQIHQTEDVLMNQGLLKGMIDLSKINTTRWANKNIQTRRENLTSSTGQSLHNMTQTLIKVRISPNRDPVRVWKEYLDSRITASNEIYESAGTLLTLAMQFSTTWSQYIETLSEHREWAEKICRRLETSHFLIFWSRPKYCRISDGVWYNFEKIDDQIGLSLLRLKAPYIRVQLAYKSLGRHLGNVEETILNIKRLEKFEEWADPFAKVEIPEDVEGYLADQAEVAMGMLKEVVVEEKGFKKEAWMRDYQGAPLLRQL</sequence>
<evidence type="ECO:0000256" key="1">
    <source>
        <dbReference type="SAM" id="MobiDB-lite"/>
    </source>
</evidence>
<proteinExistence type="predicted"/>
<dbReference type="OrthoDB" id="3642757at2759"/>
<evidence type="ECO:0000313" key="4">
    <source>
        <dbReference type="Proteomes" id="UP000073492"/>
    </source>
</evidence>
<dbReference type="Proteomes" id="UP000073492">
    <property type="component" value="Unassembled WGS sequence"/>
</dbReference>
<evidence type="ECO:0000313" key="3">
    <source>
        <dbReference type="EMBL" id="KXT10223.1"/>
    </source>
</evidence>
<dbReference type="AlphaFoldDB" id="A0A139I639"/>
<accession>A0A139I639</accession>
<dbReference type="EMBL" id="LFZO01000275">
    <property type="protein sequence ID" value="KXT10223.1"/>
    <property type="molecule type" value="Genomic_DNA"/>
</dbReference>
<gene>
    <name evidence="3" type="ORF">AC579_2954</name>
</gene>